<organism evidence="1 2">
    <name type="scientific">Pseudosporangium ferrugineum</name>
    <dbReference type="NCBI Taxonomy" id="439699"/>
    <lineage>
        <taxon>Bacteria</taxon>
        <taxon>Bacillati</taxon>
        <taxon>Actinomycetota</taxon>
        <taxon>Actinomycetes</taxon>
        <taxon>Micromonosporales</taxon>
        <taxon>Micromonosporaceae</taxon>
        <taxon>Pseudosporangium</taxon>
    </lineage>
</organism>
<dbReference type="RefSeq" id="WP_106130438.1">
    <property type="nucleotide sequence ID" value="NZ_PVZG01000022.1"/>
</dbReference>
<sequence>MSPESVASRLAAGDGVRAVFLSLVRDGVPPDAAATAVCVAAGSRREDAVERLGQFAGLWEELRPGEEADGIDLLIAQGCFEPDADLDDRRREARDHLRAALSSVTGIPSGAAASLSNRLRTGRLVDAHLQLERLGGRRWPDNARFWAALRRAGELLGLGADPGRPQSPEAPQK</sequence>
<dbReference type="Proteomes" id="UP000239209">
    <property type="component" value="Unassembled WGS sequence"/>
</dbReference>
<comment type="caution">
    <text evidence="1">The sequence shown here is derived from an EMBL/GenBank/DDBJ whole genome shotgun (WGS) entry which is preliminary data.</text>
</comment>
<evidence type="ECO:0000313" key="1">
    <source>
        <dbReference type="EMBL" id="PRY20782.1"/>
    </source>
</evidence>
<dbReference type="AlphaFoldDB" id="A0A2T0RI34"/>
<dbReference type="OrthoDB" id="3409562at2"/>
<dbReference type="EMBL" id="PVZG01000022">
    <property type="protein sequence ID" value="PRY20782.1"/>
    <property type="molecule type" value="Genomic_DNA"/>
</dbReference>
<proteinExistence type="predicted"/>
<evidence type="ECO:0000313" key="2">
    <source>
        <dbReference type="Proteomes" id="UP000239209"/>
    </source>
</evidence>
<protein>
    <submittedName>
        <fullName evidence="1">Uncharacterized protein</fullName>
    </submittedName>
</protein>
<accession>A0A2T0RI34</accession>
<name>A0A2T0RI34_9ACTN</name>
<gene>
    <name evidence="1" type="ORF">CLV70_12221</name>
</gene>
<keyword evidence="2" id="KW-1185">Reference proteome</keyword>
<reference evidence="1 2" key="1">
    <citation type="submission" date="2018-03" db="EMBL/GenBank/DDBJ databases">
        <title>Genomic Encyclopedia of Archaeal and Bacterial Type Strains, Phase II (KMG-II): from individual species to whole genera.</title>
        <authorList>
            <person name="Goeker M."/>
        </authorList>
    </citation>
    <scope>NUCLEOTIDE SEQUENCE [LARGE SCALE GENOMIC DNA]</scope>
    <source>
        <strain evidence="1 2">DSM 45348</strain>
    </source>
</reference>